<keyword evidence="7" id="KW-0813">Transport</keyword>
<feature type="transmembrane region" description="Helical" evidence="5">
    <location>
        <begin position="277"/>
        <end position="298"/>
    </location>
</feature>
<keyword evidence="3 5" id="KW-1133">Transmembrane helix</keyword>
<evidence type="ECO:0000256" key="1">
    <source>
        <dbReference type="ARBA" id="ARBA00004141"/>
    </source>
</evidence>
<feature type="transmembrane region" description="Helical" evidence="5">
    <location>
        <begin position="161"/>
        <end position="181"/>
    </location>
</feature>
<evidence type="ECO:0000313" key="7">
    <source>
        <dbReference type="EMBL" id="KAI6647941.1"/>
    </source>
</evidence>
<keyword evidence="4 5" id="KW-0472">Membrane</keyword>
<dbReference type="InterPro" id="IPR005828">
    <property type="entry name" value="MFS_sugar_transport-like"/>
</dbReference>
<dbReference type="PROSITE" id="PS00217">
    <property type="entry name" value="SUGAR_TRANSPORT_2"/>
    <property type="match status" value="1"/>
</dbReference>
<feature type="transmembrane region" description="Helical" evidence="5">
    <location>
        <begin position="48"/>
        <end position="68"/>
    </location>
</feature>
<feature type="transmembrane region" description="Helical" evidence="5">
    <location>
        <begin position="105"/>
        <end position="124"/>
    </location>
</feature>
<dbReference type="PROSITE" id="PS50850">
    <property type="entry name" value="MFS"/>
    <property type="match status" value="1"/>
</dbReference>
<feature type="transmembrane region" description="Helical" evidence="5">
    <location>
        <begin position="232"/>
        <end position="250"/>
    </location>
</feature>
<keyword evidence="8" id="KW-1185">Reference proteome</keyword>
<accession>A0AAV7JGK2</accession>
<dbReference type="InterPro" id="IPR003663">
    <property type="entry name" value="Sugar/inositol_transpt"/>
</dbReference>
<evidence type="ECO:0000256" key="5">
    <source>
        <dbReference type="SAM" id="Phobius"/>
    </source>
</evidence>
<dbReference type="PANTHER" id="PTHR48021:SF1">
    <property type="entry name" value="GH07001P-RELATED"/>
    <property type="match status" value="1"/>
</dbReference>
<feature type="transmembrane region" description="Helical" evidence="5">
    <location>
        <begin position="305"/>
        <end position="328"/>
    </location>
</feature>
<dbReference type="InterPro" id="IPR020846">
    <property type="entry name" value="MFS_dom"/>
</dbReference>
<feature type="transmembrane region" description="Helical" evidence="5">
    <location>
        <begin position="80"/>
        <end position="99"/>
    </location>
</feature>
<name>A0AAV7JGK2_9METZ</name>
<evidence type="ECO:0000313" key="8">
    <source>
        <dbReference type="Proteomes" id="UP001165289"/>
    </source>
</evidence>
<dbReference type="PRINTS" id="PR00171">
    <property type="entry name" value="SUGRTRNSPORT"/>
</dbReference>
<evidence type="ECO:0000256" key="4">
    <source>
        <dbReference type="ARBA" id="ARBA00023136"/>
    </source>
</evidence>
<dbReference type="InterPro" id="IPR005829">
    <property type="entry name" value="Sugar_transporter_CS"/>
</dbReference>
<protein>
    <submittedName>
        <fullName evidence="7">Solute carrier family 2, facilitated glucose transporter member 8-like</fullName>
    </submittedName>
</protein>
<evidence type="ECO:0000256" key="2">
    <source>
        <dbReference type="ARBA" id="ARBA00022692"/>
    </source>
</evidence>
<feature type="domain" description="Major facilitator superfamily (MFS) profile" evidence="6">
    <location>
        <begin position="11"/>
        <end position="434"/>
    </location>
</feature>
<feature type="transmembrane region" description="Helical" evidence="5">
    <location>
        <begin position="9"/>
        <end position="28"/>
    </location>
</feature>
<keyword evidence="2 5" id="KW-0812">Transmembrane</keyword>
<gene>
    <name evidence="7" type="ORF">LOD99_8401</name>
</gene>
<comment type="caution">
    <text evidence="7">The sequence shown here is derived from an EMBL/GenBank/DDBJ whole genome shotgun (WGS) entry which is preliminary data.</text>
</comment>
<reference evidence="7 8" key="1">
    <citation type="journal article" date="2023" name="BMC Biol.">
        <title>The compact genome of the sponge Oopsacas minuta (Hexactinellida) is lacking key metazoan core genes.</title>
        <authorList>
            <person name="Santini S."/>
            <person name="Schenkelaars Q."/>
            <person name="Jourda C."/>
            <person name="Duchesne M."/>
            <person name="Belahbib H."/>
            <person name="Rocher C."/>
            <person name="Selva M."/>
            <person name="Riesgo A."/>
            <person name="Vervoort M."/>
            <person name="Leys S.P."/>
            <person name="Kodjabachian L."/>
            <person name="Le Bivic A."/>
            <person name="Borchiellini C."/>
            <person name="Claverie J.M."/>
            <person name="Renard E."/>
        </authorList>
    </citation>
    <scope>NUCLEOTIDE SEQUENCE [LARGE SCALE GENOMIC DNA]</scope>
    <source>
        <strain evidence="7">SPO-2</strain>
    </source>
</reference>
<comment type="subcellular location">
    <subcellularLocation>
        <location evidence="1">Membrane</location>
        <topology evidence="1">Multi-pass membrane protein</topology>
    </subcellularLocation>
</comment>
<dbReference type="GO" id="GO:0022857">
    <property type="term" value="F:transmembrane transporter activity"/>
    <property type="evidence" value="ECO:0007669"/>
    <property type="project" value="InterPro"/>
</dbReference>
<dbReference type="EMBL" id="JAKMXF010000335">
    <property type="protein sequence ID" value="KAI6647941.1"/>
    <property type="molecule type" value="Genomic_DNA"/>
</dbReference>
<dbReference type="Proteomes" id="UP001165289">
    <property type="component" value="Unassembled WGS sequence"/>
</dbReference>
<dbReference type="Pfam" id="PF00083">
    <property type="entry name" value="Sugar_tr"/>
    <property type="match status" value="1"/>
</dbReference>
<dbReference type="GO" id="GO:0016020">
    <property type="term" value="C:membrane"/>
    <property type="evidence" value="ECO:0007669"/>
    <property type="project" value="UniProtKB-SubCell"/>
</dbReference>
<feature type="transmembrane region" description="Helical" evidence="5">
    <location>
        <begin position="384"/>
        <end position="404"/>
    </location>
</feature>
<organism evidence="7 8">
    <name type="scientific">Oopsacas minuta</name>
    <dbReference type="NCBI Taxonomy" id="111878"/>
    <lineage>
        <taxon>Eukaryota</taxon>
        <taxon>Metazoa</taxon>
        <taxon>Porifera</taxon>
        <taxon>Hexactinellida</taxon>
        <taxon>Hexasterophora</taxon>
        <taxon>Lyssacinosida</taxon>
        <taxon>Leucopsacidae</taxon>
        <taxon>Oopsacas</taxon>
    </lineage>
</organism>
<dbReference type="AlphaFoldDB" id="A0AAV7JGK2"/>
<keyword evidence="7" id="KW-0762">Sugar transport</keyword>
<feature type="transmembrane region" description="Helical" evidence="5">
    <location>
        <begin position="136"/>
        <end position="155"/>
    </location>
</feature>
<sequence>MAKFSQKPIRVFVTCSIALLTFGLSLFIDSYTSPIEDEILSDGILSENMYPVFASMLSLGGLIGAVFAGPITECFGIKSAIIFVSPLAAIGGFGCIVASSPIVLVFGRMLIGMQIGVVNSTVPIYISEISSSKRKLYGSVLGLGLRMGTFIAYTIGLWLGFRWIVVFYLSCLFVLTFLLSYQPDSPHWLHSKGYTQSAIRATAYLHECYEDLDCKFPEKETHKSMASFMRGFFALPVIRPLIICCSIQIFKESSAQQLLLLYAAHTLEAGVSINPQFAAIFNILSQVFGSIIFLWVIQKIHWKKLVILTTIFQAICNALLAVTLYLSIDELRCTHSVYTSCFCGVLMYAPLIITSVMSFAYGIGWGSIVWWLYGEILDKRYARVCAGIATFCTYLASFLNQLFAPILVNYAGSAVVFFGYSCCCVLALVFQYFY</sequence>
<dbReference type="Gene3D" id="1.20.1250.20">
    <property type="entry name" value="MFS general substrate transporter like domains"/>
    <property type="match status" value="1"/>
</dbReference>
<proteinExistence type="predicted"/>
<feature type="transmembrane region" description="Helical" evidence="5">
    <location>
        <begin position="410"/>
        <end position="433"/>
    </location>
</feature>
<dbReference type="PANTHER" id="PTHR48021">
    <property type="match status" value="1"/>
</dbReference>
<evidence type="ECO:0000256" key="3">
    <source>
        <dbReference type="ARBA" id="ARBA00022989"/>
    </source>
</evidence>
<feature type="transmembrane region" description="Helical" evidence="5">
    <location>
        <begin position="348"/>
        <end position="372"/>
    </location>
</feature>
<evidence type="ECO:0000259" key="6">
    <source>
        <dbReference type="PROSITE" id="PS50850"/>
    </source>
</evidence>
<dbReference type="InterPro" id="IPR050549">
    <property type="entry name" value="MFS_Trehalose_Transporter"/>
</dbReference>
<dbReference type="InterPro" id="IPR036259">
    <property type="entry name" value="MFS_trans_sf"/>
</dbReference>
<dbReference type="SUPFAM" id="SSF103473">
    <property type="entry name" value="MFS general substrate transporter"/>
    <property type="match status" value="1"/>
</dbReference>